<name>A0A1M5RNG6_9BRAD</name>
<evidence type="ECO:0000313" key="2">
    <source>
        <dbReference type="Proteomes" id="UP000189796"/>
    </source>
</evidence>
<dbReference type="RefSeq" id="WP_276329340.1">
    <property type="nucleotide sequence ID" value="NZ_LT670817.1"/>
</dbReference>
<dbReference type="Pfam" id="PF11112">
    <property type="entry name" value="PyocinActivator"/>
    <property type="match status" value="1"/>
</dbReference>
<organism evidence="1 2">
    <name type="scientific">Bradyrhizobium erythrophlei</name>
    <dbReference type="NCBI Taxonomy" id="1437360"/>
    <lineage>
        <taxon>Bacteria</taxon>
        <taxon>Pseudomonadati</taxon>
        <taxon>Pseudomonadota</taxon>
        <taxon>Alphaproteobacteria</taxon>
        <taxon>Hyphomicrobiales</taxon>
        <taxon>Nitrobacteraceae</taxon>
        <taxon>Bradyrhizobium</taxon>
    </lineage>
</organism>
<protein>
    <submittedName>
        <fullName evidence="1">Pyocin activator protein PrtN</fullName>
    </submittedName>
</protein>
<dbReference type="InterPro" id="IPR020518">
    <property type="entry name" value="Tscrpt_reg_PrtN"/>
</dbReference>
<evidence type="ECO:0000313" key="1">
    <source>
        <dbReference type="EMBL" id="SHH27802.1"/>
    </source>
</evidence>
<dbReference type="EMBL" id="LT670817">
    <property type="protein sequence ID" value="SHH27802.1"/>
    <property type="molecule type" value="Genomic_DNA"/>
</dbReference>
<sequence length="115" mass="13178">MRKIKTERGEFGSTLFFLMGQYGSRAVIPADEVRRDYFSHLALMKFLRKCDNGEIALPLMRAEKSQQSARGVYIQDLATYIDNQRAAALSVMAKQDPWYDYSTTGAHTRTYLAEK</sequence>
<dbReference type="GO" id="GO:0006355">
    <property type="term" value="P:regulation of DNA-templated transcription"/>
    <property type="evidence" value="ECO:0007669"/>
    <property type="project" value="InterPro"/>
</dbReference>
<reference evidence="1 2" key="1">
    <citation type="submission" date="2016-11" db="EMBL/GenBank/DDBJ databases">
        <authorList>
            <person name="Jaros S."/>
            <person name="Januszkiewicz K."/>
            <person name="Wedrychowicz H."/>
        </authorList>
    </citation>
    <scope>NUCLEOTIDE SEQUENCE [LARGE SCALE GENOMIC DNA]</scope>
    <source>
        <strain evidence="1 2">GAS138</strain>
    </source>
</reference>
<proteinExistence type="predicted"/>
<dbReference type="Proteomes" id="UP000189796">
    <property type="component" value="Chromosome I"/>
</dbReference>
<gene>
    <name evidence="1" type="ORF">SAMN05443248_4299</name>
</gene>
<dbReference type="AlphaFoldDB" id="A0A1M5RNG6"/>
<accession>A0A1M5RNG6</accession>